<organism evidence="1 2">
    <name type="scientific">Desulfurella multipotens</name>
    <dbReference type="NCBI Taxonomy" id="79269"/>
    <lineage>
        <taxon>Bacteria</taxon>
        <taxon>Pseudomonadati</taxon>
        <taxon>Campylobacterota</taxon>
        <taxon>Desulfurellia</taxon>
        <taxon>Desulfurellales</taxon>
        <taxon>Desulfurellaceae</taxon>
        <taxon>Desulfurella</taxon>
    </lineage>
</organism>
<dbReference type="SUPFAM" id="SSF103256">
    <property type="entry name" value="Hypothetical protein TM0160"/>
    <property type="match status" value="1"/>
</dbReference>
<dbReference type="AlphaFoldDB" id="A0A1G6PWP4"/>
<gene>
    <name evidence="1" type="ORF">SAMN05660835_01457</name>
</gene>
<sequence>MYKLEFTDLIMSDDQKQAQIIFEDENGDFYAFSLSQERARLVNLLVYQTYVPKKTIYEVFLGFVNALGIKVNSVVIEDIENLSAYLILETQDLQDIKTTICAQDAFVVGLMSKAQFYIKKDTCFVDHNEYCWLDFVKRFLEVD</sequence>
<evidence type="ECO:0000313" key="1">
    <source>
        <dbReference type="EMBL" id="SDC84468.1"/>
    </source>
</evidence>
<dbReference type="Gene3D" id="3.10.690.10">
    <property type="entry name" value="Bifunctional nuclease domain"/>
    <property type="match status" value="1"/>
</dbReference>
<evidence type="ECO:0000313" key="2">
    <source>
        <dbReference type="Proteomes" id="UP000199411"/>
    </source>
</evidence>
<keyword evidence="2" id="KW-1185">Reference proteome</keyword>
<dbReference type="RefSeq" id="WP_092129265.1">
    <property type="nucleotide sequence ID" value="NZ_FMYU01000010.1"/>
</dbReference>
<protein>
    <submittedName>
        <fullName evidence="1">Bifunctional nuclease</fullName>
    </submittedName>
</protein>
<accession>A0A1G6PWP4</accession>
<dbReference type="EMBL" id="FMYU01000010">
    <property type="protein sequence ID" value="SDC84468.1"/>
    <property type="molecule type" value="Genomic_DNA"/>
</dbReference>
<dbReference type="OrthoDB" id="5510491at2"/>
<dbReference type="GO" id="GO:0004518">
    <property type="term" value="F:nuclease activity"/>
    <property type="evidence" value="ECO:0007669"/>
    <property type="project" value="InterPro"/>
</dbReference>
<reference evidence="2" key="1">
    <citation type="submission" date="2016-10" db="EMBL/GenBank/DDBJ databases">
        <authorList>
            <person name="Varghese N."/>
            <person name="Submissions S."/>
        </authorList>
    </citation>
    <scope>NUCLEOTIDE SEQUENCE [LARGE SCALE GENOMIC DNA]</scope>
    <source>
        <strain evidence="2">DSM 8415</strain>
    </source>
</reference>
<proteinExistence type="predicted"/>
<dbReference type="Proteomes" id="UP000199411">
    <property type="component" value="Unassembled WGS sequence"/>
</dbReference>
<name>A0A1G6PWP4_9BACT</name>
<dbReference type="InterPro" id="IPR036104">
    <property type="entry name" value="BFN_sf"/>
</dbReference>